<evidence type="ECO:0000259" key="5">
    <source>
        <dbReference type="SMART" id="SM00105"/>
    </source>
</evidence>
<evidence type="ECO:0000313" key="7">
    <source>
        <dbReference type="Proteomes" id="UP000023152"/>
    </source>
</evidence>
<keyword evidence="7" id="KW-1185">Reference proteome</keyword>
<evidence type="ECO:0000256" key="1">
    <source>
        <dbReference type="ARBA" id="ARBA00022468"/>
    </source>
</evidence>
<keyword evidence="1" id="KW-0343">GTPase activation</keyword>
<dbReference type="OrthoDB" id="983479at2759"/>
<dbReference type="InterPro" id="IPR037278">
    <property type="entry name" value="ARFGAP/RecO"/>
</dbReference>
<proteinExistence type="predicted"/>
<dbReference type="PANTHER" id="PTHR45686:SF4">
    <property type="entry name" value="ADP-RIBOSYLATION FACTOR GTPASE ACTIVATING PROTEIN 3, ISOFORM H"/>
    <property type="match status" value="1"/>
</dbReference>
<dbReference type="InterPro" id="IPR038508">
    <property type="entry name" value="ArfGAP_dom_sf"/>
</dbReference>
<accession>X6MSB3</accession>
<dbReference type="EMBL" id="ASPP01018354">
    <property type="protein sequence ID" value="ETO16337.1"/>
    <property type="molecule type" value="Genomic_DNA"/>
</dbReference>
<dbReference type="Pfam" id="PF01412">
    <property type="entry name" value="ArfGap"/>
    <property type="match status" value="1"/>
</dbReference>
<evidence type="ECO:0000256" key="3">
    <source>
        <dbReference type="ARBA" id="ARBA00022771"/>
    </source>
</evidence>
<dbReference type="PANTHER" id="PTHR45686">
    <property type="entry name" value="ADP-RIBOSYLATION FACTOR GTPASE ACTIVATING PROTEIN 3, ISOFORM H-RELATED"/>
    <property type="match status" value="1"/>
</dbReference>
<sequence length="235" mass="27218">MDSPFCIDFFNIKKSGTEHQQKSNCSLFYFCNYNLLAIFFRELNLVHERNFLTINFPFLLSIPDMSAMLSEETKLTATTANTILSKLRGRLENKYRGENKNKKKKKKKKNCLGMCLYGMNAEILGVHISFVRSTTLDGWTIQQIKRMIAGGNQLADDHFRKHGWQNETTFSGSRTKSIEHKYTSKAARLYKTLLDNDAKKVTIEKIQIVIVSILIISIAKKEKKKKTKTKKWYTL</sequence>
<evidence type="ECO:0000313" key="6">
    <source>
        <dbReference type="EMBL" id="ETO16337.1"/>
    </source>
</evidence>
<dbReference type="InterPro" id="IPR001164">
    <property type="entry name" value="ArfGAP_dom"/>
</dbReference>
<comment type="caution">
    <text evidence="6">The sequence shown here is derived from an EMBL/GenBank/DDBJ whole genome shotgun (WGS) entry which is preliminary data.</text>
</comment>
<dbReference type="Proteomes" id="UP000023152">
    <property type="component" value="Unassembled WGS sequence"/>
</dbReference>
<dbReference type="AlphaFoldDB" id="X6MSB3"/>
<dbReference type="GO" id="GO:0008270">
    <property type="term" value="F:zinc ion binding"/>
    <property type="evidence" value="ECO:0007669"/>
    <property type="project" value="UniProtKB-KW"/>
</dbReference>
<evidence type="ECO:0000256" key="4">
    <source>
        <dbReference type="ARBA" id="ARBA00022833"/>
    </source>
</evidence>
<dbReference type="SMART" id="SM00105">
    <property type="entry name" value="ArfGap"/>
    <property type="match status" value="1"/>
</dbReference>
<keyword evidence="3" id="KW-0863">Zinc-finger</keyword>
<dbReference type="GO" id="GO:0005096">
    <property type="term" value="F:GTPase activator activity"/>
    <property type="evidence" value="ECO:0007669"/>
    <property type="project" value="UniProtKB-KW"/>
</dbReference>
<dbReference type="GO" id="GO:0000139">
    <property type="term" value="C:Golgi membrane"/>
    <property type="evidence" value="ECO:0007669"/>
    <property type="project" value="GOC"/>
</dbReference>
<evidence type="ECO:0000256" key="2">
    <source>
        <dbReference type="ARBA" id="ARBA00022723"/>
    </source>
</evidence>
<dbReference type="GO" id="GO:0048205">
    <property type="term" value="P:COPI coating of Golgi vesicle"/>
    <property type="evidence" value="ECO:0007669"/>
    <property type="project" value="TreeGrafter"/>
</dbReference>
<gene>
    <name evidence="6" type="ORF">RFI_21012</name>
</gene>
<keyword evidence="4" id="KW-0862">Zinc</keyword>
<keyword evidence="2" id="KW-0479">Metal-binding</keyword>
<reference evidence="6 7" key="1">
    <citation type="journal article" date="2013" name="Curr. Biol.">
        <title>The Genome of the Foraminiferan Reticulomyxa filosa.</title>
        <authorList>
            <person name="Glockner G."/>
            <person name="Hulsmann N."/>
            <person name="Schleicher M."/>
            <person name="Noegel A.A."/>
            <person name="Eichinger L."/>
            <person name="Gallinger C."/>
            <person name="Pawlowski J."/>
            <person name="Sierra R."/>
            <person name="Euteneuer U."/>
            <person name="Pillet L."/>
            <person name="Moustafa A."/>
            <person name="Platzer M."/>
            <person name="Groth M."/>
            <person name="Szafranski K."/>
            <person name="Schliwa M."/>
        </authorList>
    </citation>
    <scope>NUCLEOTIDE SEQUENCE [LARGE SCALE GENOMIC DNA]</scope>
</reference>
<organism evidence="6 7">
    <name type="scientific">Reticulomyxa filosa</name>
    <dbReference type="NCBI Taxonomy" id="46433"/>
    <lineage>
        <taxon>Eukaryota</taxon>
        <taxon>Sar</taxon>
        <taxon>Rhizaria</taxon>
        <taxon>Retaria</taxon>
        <taxon>Foraminifera</taxon>
        <taxon>Monothalamids</taxon>
        <taxon>Reticulomyxidae</taxon>
        <taxon>Reticulomyxa</taxon>
    </lineage>
</organism>
<protein>
    <recommendedName>
        <fullName evidence="5">Arf-GAP domain-containing protein</fullName>
    </recommendedName>
</protein>
<dbReference type="SUPFAM" id="SSF57863">
    <property type="entry name" value="ArfGap/RecO-like zinc finger"/>
    <property type="match status" value="1"/>
</dbReference>
<dbReference type="Gene3D" id="1.10.220.150">
    <property type="entry name" value="Arf GTPase activating protein"/>
    <property type="match status" value="1"/>
</dbReference>
<name>X6MSB3_RETFI</name>
<feature type="domain" description="Arf-GAP" evidence="5">
    <location>
        <begin position="81"/>
        <end position="203"/>
    </location>
</feature>